<sequence>MQEEEAGFYEEKGEGEEGEVVGDCDDVDEIVEDEEQEIFDEEGGEIGDDEFEVGDEEVEDEEVDVEEVGEDNMGHNFEIEGPPRKQRKMFEEEQPEEQQVGKINE</sequence>
<protein>
    <submittedName>
        <fullName evidence="1">Uncharacterized protein</fullName>
    </submittedName>
</protein>
<keyword evidence="2" id="KW-1185">Reference proteome</keyword>
<comment type="caution">
    <text evidence="1">The sequence shown here is derived from an EMBL/GenBank/DDBJ whole genome shotgun (WGS) entry which is preliminary data.</text>
</comment>
<evidence type="ECO:0000313" key="2">
    <source>
        <dbReference type="Proteomes" id="UP001497535"/>
    </source>
</evidence>
<organism evidence="1 2">
    <name type="scientific">Meloidogyne enterolobii</name>
    <name type="common">Root-knot nematode worm</name>
    <name type="synonym">Meloidogyne mayaguensis</name>
    <dbReference type="NCBI Taxonomy" id="390850"/>
    <lineage>
        <taxon>Eukaryota</taxon>
        <taxon>Metazoa</taxon>
        <taxon>Ecdysozoa</taxon>
        <taxon>Nematoda</taxon>
        <taxon>Chromadorea</taxon>
        <taxon>Rhabditida</taxon>
        <taxon>Tylenchina</taxon>
        <taxon>Tylenchomorpha</taxon>
        <taxon>Tylenchoidea</taxon>
        <taxon>Meloidogynidae</taxon>
        <taxon>Meloidogyninae</taxon>
        <taxon>Meloidogyne</taxon>
    </lineage>
</organism>
<accession>A0ACB0ZXQ8</accession>
<gene>
    <name evidence="1" type="ORF">MENTE1834_LOCUS31110</name>
</gene>
<dbReference type="EMBL" id="CAVMJV010000051">
    <property type="protein sequence ID" value="CAK5083754.1"/>
    <property type="molecule type" value="Genomic_DNA"/>
</dbReference>
<reference evidence="1" key="1">
    <citation type="submission" date="2023-11" db="EMBL/GenBank/DDBJ databases">
        <authorList>
            <person name="Poullet M."/>
        </authorList>
    </citation>
    <scope>NUCLEOTIDE SEQUENCE</scope>
    <source>
        <strain evidence="1">E1834</strain>
    </source>
</reference>
<name>A0ACB0ZXQ8_MELEN</name>
<evidence type="ECO:0000313" key="1">
    <source>
        <dbReference type="EMBL" id="CAK5083754.1"/>
    </source>
</evidence>
<proteinExistence type="predicted"/>
<dbReference type="Proteomes" id="UP001497535">
    <property type="component" value="Unassembled WGS sequence"/>
</dbReference>